<comment type="caution">
    <text evidence="1">The sequence shown here is derived from an EMBL/GenBank/DDBJ whole genome shotgun (WGS) entry which is preliminary data.</text>
</comment>
<dbReference type="EMBL" id="NWSL01000067">
    <property type="protein sequence ID" value="PDS45776.1"/>
    <property type="molecule type" value="Genomic_DNA"/>
</dbReference>
<evidence type="ECO:0000313" key="1">
    <source>
        <dbReference type="EMBL" id="PDS45776.1"/>
    </source>
</evidence>
<sequence length="275" mass="29151">MFSANRLAVDIDGSPSAYGVRDQGIEDVCNGLSALKPNECKGKAAAGACYQPCRSAFKAWHDAGHEPSKMKNYMASTGLGGSGGSPPVLVLQDGDRSDWFVSETSTKLKTGDLPAKWSDIAKQAAQVDPLAVPYFVIPGNFRKIAWDATPGDFGVIVAPQTKRSVRFLVGDTGGDLDEVSALLAAKLAGLDEAPTKEKKSALGEDVQRLKAPEFGTSDFRVAIFRHSGKYKGSLGSHKVLDQPSGDLVNWIDTEAGALLDKFGGVDKVLECTTAM</sequence>
<dbReference type="Proteomes" id="UP000219972">
    <property type="component" value="Unassembled WGS sequence"/>
</dbReference>
<evidence type="ECO:0000313" key="2">
    <source>
        <dbReference type="Proteomes" id="UP000219972"/>
    </source>
</evidence>
<reference evidence="1 2" key="1">
    <citation type="submission" date="2017-09" db="EMBL/GenBank/DDBJ databases">
        <title>Comparative genomics of rhizobia isolated from Phaseolus vulgaris in China.</title>
        <authorList>
            <person name="Tong W."/>
        </authorList>
    </citation>
    <scope>NUCLEOTIDE SEQUENCE [LARGE SCALE GENOMIC DNA]</scope>
    <source>
        <strain evidence="1 2">Y27</strain>
    </source>
</reference>
<name>A0ABX4IYH1_9HYPH</name>
<organism evidence="1 2">
    <name type="scientific">Rhizobium anhuiense</name>
    <dbReference type="NCBI Taxonomy" id="1184720"/>
    <lineage>
        <taxon>Bacteria</taxon>
        <taxon>Pseudomonadati</taxon>
        <taxon>Pseudomonadota</taxon>
        <taxon>Alphaproteobacteria</taxon>
        <taxon>Hyphomicrobiales</taxon>
        <taxon>Rhizobiaceae</taxon>
        <taxon>Rhizobium/Agrobacterium group</taxon>
        <taxon>Rhizobium</taxon>
    </lineage>
</organism>
<protein>
    <submittedName>
        <fullName evidence="1">Uncharacterized protein</fullName>
    </submittedName>
</protein>
<proteinExistence type="predicted"/>
<accession>A0ABX4IYH1</accession>
<gene>
    <name evidence="1" type="ORF">CO662_36690</name>
</gene>
<keyword evidence="2" id="KW-1185">Reference proteome</keyword>